<dbReference type="Proteomes" id="UP000235346">
    <property type="component" value="Unassembled WGS sequence"/>
</dbReference>
<dbReference type="Gene3D" id="3.60.21.10">
    <property type="match status" value="1"/>
</dbReference>
<dbReference type="InterPro" id="IPR050126">
    <property type="entry name" value="Ap4A_hydrolase"/>
</dbReference>
<accession>A0A2N7TU47</accession>
<dbReference type="EMBL" id="PNRE01000009">
    <property type="protein sequence ID" value="PMR71714.1"/>
    <property type="molecule type" value="Genomic_DNA"/>
</dbReference>
<dbReference type="InterPro" id="IPR004843">
    <property type="entry name" value="Calcineurin-like_PHP"/>
</dbReference>
<feature type="domain" description="Calcineurin-like phosphoesterase" evidence="1">
    <location>
        <begin position="4"/>
        <end position="149"/>
    </location>
</feature>
<dbReference type="InterPro" id="IPR006186">
    <property type="entry name" value="Ser/Thr-sp_prot-phosphatase"/>
</dbReference>
<dbReference type="RefSeq" id="WP_102626132.1">
    <property type="nucleotide sequence ID" value="NZ_PDOH01000032.1"/>
</dbReference>
<dbReference type="PANTHER" id="PTHR42850">
    <property type="entry name" value="METALLOPHOSPHOESTERASE"/>
    <property type="match status" value="1"/>
</dbReference>
<keyword evidence="3" id="KW-1185">Reference proteome</keyword>
<dbReference type="Pfam" id="PF00149">
    <property type="entry name" value="Metallophos"/>
    <property type="match status" value="1"/>
</dbReference>
<dbReference type="SUPFAM" id="SSF56300">
    <property type="entry name" value="Metallo-dependent phosphatases"/>
    <property type="match status" value="1"/>
</dbReference>
<protein>
    <submittedName>
        <fullName evidence="2">Metallophosphoesterase</fullName>
    </submittedName>
</protein>
<comment type="caution">
    <text evidence="2">The sequence shown here is derived from an EMBL/GenBank/DDBJ whole genome shotgun (WGS) entry which is preliminary data.</text>
</comment>
<gene>
    <name evidence="2" type="ORF">C1H66_01365</name>
</gene>
<dbReference type="PANTHER" id="PTHR42850:SF7">
    <property type="entry name" value="BIS(5'-NUCLEOSYL)-TETRAPHOSPHATASE PRPE [ASYMMETRICAL]"/>
    <property type="match status" value="1"/>
</dbReference>
<name>A0A2N7TU47_9GAMM</name>
<evidence type="ECO:0000313" key="3">
    <source>
        <dbReference type="Proteomes" id="UP000235346"/>
    </source>
</evidence>
<reference evidence="2 3" key="1">
    <citation type="submission" date="2018-01" db="EMBL/GenBank/DDBJ databases">
        <title>Halomonas endophytica sp. nov., isolated from storage liquid in the stems of Populus euphratica.</title>
        <authorList>
            <person name="Chen C."/>
        </authorList>
    </citation>
    <scope>NUCLEOTIDE SEQUENCE [LARGE SCALE GENOMIC DNA]</scope>
    <source>
        <strain evidence="2 3">DSM 26881</strain>
    </source>
</reference>
<dbReference type="AlphaFoldDB" id="A0A2N7TU47"/>
<dbReference type="OrthoDB" id="9807890at2"/>
<dbReference type="GO" id="GO:0016791">
    <property type="term" value="F:phosphatase activity"/>
    <property type="evidence" value="ECO:0007669"/>
    <property type="project" value="TreeGrafter"/>
</dbReference>
<sequence length="312" mass="35225">MYDLIGDIHGYATSLKHLLEKLGYKEKRGVWSHPERKVIFLGDFVDRGPEQVETVRMARSMVEAGQALAVMGNHEFNAVVWATEDPDHPGGYLRAHNERNHRQHQAYLEQVGEGSALHQSHIAWFKTLPLYYDLEGLRVIHACWHRPSLAVLSDYLDDRQCIRANAWPSLAREDTAAFDALETVLKGLEIPLPSGAEFADKDGNVRRHVRARWWELERFTYRDLAMVPAEAIEAMPHVPIPDDVLPGYEADKPLFVGHYWLTGTPEPLTPHIACLDYSIAAGHIGGGGNGKLCAYRWDGETELGADKFVWVE</sequence>
<dbReference type="PRINTS" id="PR00114">
    <property type="entry name" value="STPHPHTASE"/>
</dbReference>
<evidence type="ECO:0000259" key="1">
    <source>
        <dbReference type="Pfam" id="PF00149"/>
    </source>
</evidence>
<evidence type="ECO:0000313" key="2">
    <source>
        <dbReference type="EMBL" id="PMR71714.1"/>
    </source>
</evidence>
<organism evidence="2 3">
    <name type="scientific">Halomonas heilongjiangensis</name>
    <dbReference type="NCBI Taxonomy" id="1387883"/>
    <lineage>
        <taxon>Bacteria</taxon>
        <taxon>Pseudomonadati</taxon>
        <taxon>Pseudomonadota</taxon>
        <taxon>Gammaproteobacteria</taxon>
        <taxon>Oceanospirillales</taxon>
        <taxon>Halomonadaceae</taxon>
        <taxon>Halomonas</taxon>
    </lineage>
</organism>
<proteinExistence type="predicted"/>
<dbReference type="InterPro" id="IPR029052">
    <property type="entry name" value="Metallo-depent_PP-like"/>
</dbReference>
<dbReference type="GO" id="GO:0005737">
    <property type="term" value="C:cytoplasm"/>
    <property type="evidence" value="ECO:0007669"/>
    <property type="project" value="TreeGrafter"/>
</dbReference>